<sequence>MCCSGFDSDLDDHGRPSGSPPLRQLGGEGLTQLPEYGLPFRDCHSTRVVKERGPVVRESWHRQFRLGVSGAADRADTQEYQGPIDVPSRCLAAAVKLEKVPWGHVRPRPEPLNSG</sequence>
<dbReference type="EMBL" id="JANPWB010000011">
    <property type="protein sequence ID" value="KAJ1125358.1"/>
    <property type="molecule type" value="Genomic_DNA"/>
</dbReference>
<dbReference type="AlphaFoldDB" id="A0AAV7PFL8"/>
<gene>
    <name evidence="2" type="ORF">NDU88_003790</name>
</gene>
<comment type="caution">
    <text evidence="2">The sequence shown here is derived from an EMBL/GenBank/DDBJ whole genome shotgun (WGS) entry which is preliminary data.</text>
</comment>
<accession>A0AAV7PFL8</accession>
<organism evidence="2 3">
    <name type="scientific">Pleurodeles waltl</name>
    <name type="common">Iberian ribbed newt</name>
    <dbReference type="NCBI Taxonomy" id="8319"/>
    <lineage>
        <taxon>Eukaryota</taxon>
        <taxon>Metazoa</taxon>
        <taxon>Chordata</taxon>
        <taxon>Craniata</taxon>
        <taxon>Vertebrata</taxon>
        <taxon>Euteleostomi</taxon>
        <taxon>Amphibia</taxon>
        <taxon>Batrachia</taxon>
        <taxon>Caudata</taxon>
        <taxon>Salamandroidea</taxon>
        <taxon>Salamandridae</taxon>
        <taxon>Pleurodelinae</taxon>
        <taxon>Pleurodeles</taxon>
    </lineage>
</organism>
<name>A0AAV7PFL8_PLEWA</name>
<proteinExistence type="predicted"/>
<protein>
    <submittedName>
        <fullName evidence="2">Uncharacterized protein</fullName>
    </submittedName>
</protein>
<reference evidence="2" key="1">
    <citation type="journal article" date="2022" name="bioRxiv">
        <title>Sequencing and chromosome-scale assembly of the giantPleurodeles waltlgenome.</title>
        <authorList>
            <person name="Brown T."/>
            <person name="Elewa A."/>
            <person name="Iarovenko S."/>
            <person name="Subramanian E."/>
            <person name="Araus A.J."/>
            <person name="Petzold A."/>
            <person name="Susuki M."/>
            <person name="Suzuki K.-i.T."/>
            <person name="Hayashi T."/>
            <person name="Toyoda A."/>
            <person name="Oliveira C."/>
            <person name="Osipova E."/>
            <person name="Leigh N.D."/>
            <person name="Simon A."/>
            <person name="Yun M.H."/>
        </authorList>
    </citation>
    <scope>NUCLEOTIDE SEQUENCE</scope>
    <source>
        <strain evidence="2">20211129_DDA</strain>
        <tissue evidence="2">Liver</tissue>
    </source>
</reference>
<dbReference type="Proteomes" id="UP001066276">
    <property type="component" value="Chromosome 7"/>
</dbReference>
<feature type="region of interest" description="Disordered" evidence="1">
    <location>
        <begin position="1"/>
        <end position="30"/>
    </location>
</feature>
<evidence type="ECO:0000256" key="1">
    <source>
        <dbReference type="SAM" id="MobiDB-lite"/>
    </source>
</evidence>
<evidence type="ECO:0000313" key="2">
    <source>
        <dbReference type="EMBL" id="KAJ1125358.1"/>
    </source>
</evidence>
<keyword evidence="3" id="KW-1185">Reference proteome</keyword>
<evidence type="ECO:0000313" key="3">
    <source>
        <dbReference type="Proteomes" id="UP001066276"/>
    </source>
</evidence>